<dbReference type="RefSeq" id="XP_009227858.1">
    <property type="nucleotide sequence ID" value="XM_009229594.1"/>
</dbReference>
<comment type="subcellular location">
    <subcellularLocation>
        <location evidence="1">Mitochondrion</location>
    </subcellularLocation>
</comment>
<dbReference type="EMBL" id="GL385401">
    <property type="protein sequence ID" value="EJT70680.1"/>
    <property type="molecule type" value="Genomic_DNA"/>
</dbReference>
<evidence type="ECO:0000256" key="6">
    <source>
        <dbReference type="SAM" id="MobiDB-lite"/>
    </source>
</evidence>
<evidence type="ECO:0000313" key="8">
    <source>
        <dbReference type="EnsemblFungi" id="EJT70680"/>
    </source>
</evidence>
<dbReference type="EnsemblFungi" id="EJT70680">
    <property type="protein sequence ID" value="EJT70680"/>
    <property type="gene ID" value="GGTG_11703"/>
</dbReference>
<dbReference type="OrthoDB" id="5322896at2759"/>
<protein>
    <submittedName>
        <fullName evidence="7">ATP12 chaperone</fullName>
    </submittedName>
</protein>
<dbReference type="GeneID" id="20352161"/>
<dbReference type="SUPFAM" id="SSF160909">
    <property type="entry name" value="ATP12-like"/>
    <property type="match status" value="1"/>
</dbReference>
<evidence type="ECO:0000256" key="1">
    <source>
        <dbReference type="ARBA" id="ARBA00004173"/>
    </source>
</evidence>
<evidence type="ECO:0000256" key="4">
    <source>
        <dbReference type="ARBA" id="ARBA00023128"/>
    </source>
</evidence>
<dbReference type="InterPro" id="IPR042272">
    <property type="entry name" value="ATP12_ATP_synth-F1-assembly_N"/>
</dbReference>
<organism evidence="7">
    <name type="scientific">Gaeumannomyces tritici (strain R3-111a-1)</name>
    <name type="common">Wheat and barley take-all root rot fungus</name>
    <name type="synonym">Gaeumannomyces graminis var. tritici</name>
    <dbReference type="NCBI Taxonomy" id="644352"/>
    <lineage>
        <taxon>Eukaryota</taxon>
        <taxon>Fungi</taxon>
        <taxon>Dikarya</taxon>
        <taxon>Ascomycota</taxon>
        <taxon>Pezizomycotina</taxon>
        <taxon>Sordariomycetes</taxon>
        <taxon>Sordariomycetidae</taxon>
        <taxon>Magnaporthales</taxon>
        <taxon>Magnaporthaceae</taxon>
        <taxon>Gaeumannomyces</taxon>
    </lineage>
</organism>
<reference evidence="7" key="2">
    <citation type="submission" date="2010-07" db="EMBL/GenBank/DDBJ databases">
        <authorList>
            <consortium name="The Broad Institute Genome Sequencing Platform"/>
            <consortium name="Broad Institute Genome Sequencing Center for Infectious Disease"/>
            <person name="Ma L.-J."/>
            <person name="Dead R."/>
            <person name="Young S."/>
            <person name="Zeng Q."/>
            <person name="Koehrsen M."/>
            <person name="Alvarado L."/>
            <person name="Berlin A."/>
            <person name="Chapman S.B."/>
            <person name="Chen Z."/>
            <person name="Freedman E."/>
            <person name="Gellesch M."/>
            <person name="Goldberg J."/>
            <person name="Griggs A."/>
            <person name="Gujja S."/>
            <person name="Heilman E.R."/>
            <person name="Heiman D."/>
            <person name="Hepburn T."/>
            <person name="Howarth C."/>
            <person name="Jen D."/>
            <person name="Larson L."/>
            <person name="Mehta T."/>
            <person name="Neiman D."/>
            <person name="Pearson M."/>
            <person name="Roberts A."/>
            <person name="Saif S."/>
            <person name="Shea T."/>
            <person name="Shenoy N."/>
            <person name="Sisk P."/>
            <person name="Stolte C."/>
            <person name="Sykes S."/>
            <person name="Walk T."/>
            <person name="White J."/>
            <person name="Yandava C."/>
            <person name="Haas B."/>
            <person name="Nusbaum C."/>
            <person name="Birren B."/>
        </authorList>
    </citation>
    <scope>NUCLEOTIDE SEQUENCE</scope>
    <source>
        <strain evidence="7">R3-111a-1</strain>
    </source>
</reference>
<dbReference type="Pfam" id="PF07542">
    <property type="entry name" value="ATP12"/>
    <property type="match status" value="1"/>
</dbReference>
<evidence type="ECO:0000313" key="7">
    <source>
        <dbReference type="EMBL" id="EJT70680.1"/>
    </source>
</evidence>
<dbReference type="Gene3D" id="1.10.3580.10">
    <property type="entry name" value="ATP12 ATPase"/>
    <property type="match status" value="1"/>
</dbReference>
<feature type="region of interest" description="Disordered" evidence="6">
    <location>
        <begin position="46"/>
        <end position="65"/>
    </location>
</feature>
<reference evidence="8" key="5">
    <citation type="submission" date="2018-04" db="UniProtKB">
        <authorList>
            <consortium name="EnsemblFungi"/>
        </authorList>
    </citation>
    <scope>IDENTIFICATION</scope>
    <source>
        <strain evidence="8">R3-111a-1</strain>
    </source>
</reference>
<evidence type="ECO:0000313" key="9">
    <source>
        <dbReference type="Proteomes" id="UP000006039"/>
    </source>
</evidence>
<dbReference type="Gene3D" id="3.30.2180.10">
    <property type="entry name" value="ATP12-like"/>
    <property type="match status" value="1"/>
</dbReference>
<dbReference type="PANTHER" id="PTHR21013:SF10">
    <property type="entry name" value="ATP SYNTHASE MITOCHONDRIAL F1 COMPLEX ASSEMBLY FACTOR 2"/>
    <property type="match status" value="1"/>
</dbReference>
<reference evidence="9" key="1">
    <citation type="submission" date="2010-07" db="EMBL/GenBank/DDBJ databases">
        <title>The genome sequence of Gaeumannomyces graminis var. tritici strain R3-111a-1.</title>
        <authorList>
            <consortium name="The Broad Institute Genome Sequencing Platform"/>
            <person name="Ma L.-J."/>
            <person name="Dead R."/>
            <person name="Young S."/>
            <person name="Zeng Q."/>
            <person name="Koehrsen M."/>
            <person name="Alvarado L."/>
            <person name="Berlin A."/>
            <person name="Chapman S.B."/>
            <person name="Chen Z."/>
            <person name="Freedman E."/>
            <person name="Gellesch M."/>
            <person name="Goldberg J."/>
            <person name="Griggs A."/>
            <person name="Gujja S."/>
            <person name="Heilman E.R."/>
            <person name="Heiman D."/>
            <person name="Hepburn T."/>
            <person name="Howarth C."/>
            <person name="Jen D."/>
            <person name="Larson L."/>
            <person name="Mehta T."/>
            <person name="Neiman D."/>
            <person name="Pearson M."/>
            <person name="Roberts A."/>
            <person name="Saif S."/>
            <person name="Shea T."/>
            <person name="Shenoy N."/>
            <person name="Sisk P."/>
            <person name="Stolte C."/>
            <person name="Sykes S."/>
            <person name="Walk T."/>
            <person name="White J."/>
            <person name="Yandava C."/>
            <person name="Haas B."/>
            <person name="Nusbaum C."/>
            <person name="Birren B."/>
        </authorList>
    </citation>
    <scope>NUCLEOTIDE SEQUENCE [LARGE SCALE GENOMIC DNA]</scope>
    <source>
        <strain evidence="9">R3-111a-1</strain>
    </source>
</reference>
<evidence type="ECO:0000256" key="3">
    <source>
        <dbReference type="ARBA" id="ARBA00022946"/>
    </source>
</evidence>
<dbReference type="VEuPathDB" id="FungiDB:GGTG_11703"/>
<feature type="compositionally biased region" description="Low complexity" evidence="6">
    <location>
        <begin position="73"/>
        <end position="102"/>
    </location>
</feature>
<comment type="similarity">
    <text evidence="2">Belongs to the ATP12 family.</text>
</comment>
<keyword evidence="3" id="KW-0809">Transit peptide</keyword>
<dbReference type="InterPro" id="IPR011419">
    <property type="entry name" value="ATP12_ATP_synth-F1-assembly"/>
</dbReference>
<reference evidence="7" key="3">
    <citation type="submission" date="2010-09" db="EMBL/GenBank/DDBJ databases">
        <title>Annotation of Gaeumannomyces graminis var. tritici R3-111a-1.</title>
        <authorList>
            <consortium name="The Broad Institute Genome Sequencing Platform"/>
            <person name="Ma L.-J."/>
            <person name="Dead R."/>
            <person name="Young S.K."/>
            <person name="Zeng Q."/>
            <person name="Gargeya S."/>
            <person name="Fitzgerald M."/>
            <person name="Haas B."/>
            <person name="Abouelleil A."/>
            <person name="Alvarado L."/>
            <person name="Arachchi H.M."/>
            <person name="Berlin A."/>
            <person name="Brown A."/>
            <person name="Chapman S.B."/>
            <person name="Chen Z."/>
            <person name="Dunbar C."/>
            <person name="Freedman E."/>
            <person name="Gearin G."/>
            <person name="Gellesch M."/>
            <person name="Goldberg J."/>
            <person name="Griggs A."/>
            <person name="Gujja S."/>
            <person name="Heiman D."/>
            <person name="Howarth C."/>
            <person name="Larson L."/>
            <person name="Lui A."/>
            <person name="MacDonald P.J.P."/>
            <person name="Mehta T."/>
            <person name="Montmayeur A."/>
            <person name="Murphy C."/>
            <person name="Neiman D."/>
            <person name="Pearson M."/>
            <person name="Priest M."/>
            <person name="Roberts A."/>
            <person name="Saif S."/>
            <person name="Shea T."/>
            <person name="Shenoy N."/>
            <person name="Sisk P."/>
            <person name="Stolte C."/>
            <person name="Sykes S."/>
            <person name="Yandava C."/>
            <person name="Wortman J."/>
            <person name="Nusbaum C."/>
            <person name="Birren B."/>
        </authorList>
    </citation>
    <scope>NUCLEOTIDE SEQUENCE</scope>
    <source>
        <strain evidence="7">R3-111a-1</strain>
    </source>
</reference>
<dbReference type="InterPro" id="IPR023335">
    <property type="entry name" value="ATP12_ortho_dom_sf"/>
</dbReference>
<dbReference type="HOGENOM" id="CLU_047893_1_1_1"/>
<proteinExistence type="inferred from homology"/>
<dbReference type="GO" id="GO:0005739">
    <property type="term" value="C:mitochondrion"/>
    <property type="evidence" value="ECO:0007669"/>
    <property type="project" value="UniProtKB-SubCell"/>
</dbReference>
<accession>J3PDY0</accession>
<dbReference type="GO" id="GO:0033615">
    <property type="term" value="P:mitochondrial proton-transporting ATP synthase complex assembly"/>
    <property type="evidence" value="ECO:0007669"/>
    <property type="project" value="TreeGrafter"/>
</dbReference>
<evidence type="ECO:0000256" key="5">
    <source>
        <dbReference type="ARBA" id="ARBA00023186"/>
    </source>
</evidence>
<dbReference type="AlphaFoldDB" id="J3PDY0"/>
<reference evidence="8" key="4">
    <citation type="journal article" date="2015" name="G3 (Bethesda)">
        <title>Genome sequences of three phytopathogenic species of the Magnaporthaceae family of fungi.</title>
        <authorList>
            <person name="Okagaki L.H."/>
            <person name="Nunes C.C."/>
            <person name="Sailsbery J."/>
            <person name="Clay B."/>
            <person name="Brown D."/>
            <person name="John T."/>
            <person name="Oh Y."/>
            <person name="Young N."/>
            <person name="Fitzgerald M."/>
            <person name="Haas B.J."/>
            <person name="Zeng Q."/>
            <person name="Young S."/>
            <person name="Adiconis X."/>
            <person name="Fan L."/>
            <person name="Levin J.Z."/>
            <person name="Mitchell T.K."/>
            <person name="Okubara P.A."/>
            <person name="Farman M.L."/>
            <person name="Kohn L.M."/>
            <person name="Birren B."/>
            <person name="Ma L.-J."/>
            <person name="Dean R.A."/>
        </authorList>
    </citation>
    <scope>NUCLEOTIDE SEQUENCE</scope>
    <source>
        <strain evidence="8">R3-111a-1</strain>
    </source>
</reference>
<keyword evidence="9" id="KW-1185">Reference proteome</keyword>
<dbReference type="eggNOG" id="KOG3015">
    <property type="taxonomic scope" value="Eukaryota"/>
</dbReference>
<dbReference type="Proteomes" id="UP000006039">
    <property type="component" value="Unassembled WGS sequence"/>
</dbReference>
<feature type="region of interest" description="Disordered" evidence="6">
    <location>
        <begin position="72"/>
        <end position="109"/>
    </location>
</feature>
<dbReference type="PANTHER" id="PTHR21013">
    <property type="entry name" value="ATP SYNTHASE MITOCHONDRIAL F1 COMPLEX ASSEMBLY FACTOR 2/ATP12 PROTEIN, MITOCHONDRIAL PRECURSOR"/>
    <property type="match status" value="1"/>
</dbReference>
<dbReference type="FunCoup" id="J3PDY0">
    <property type="interactions" value="659"/>
</dbReference>
<evidence type="ECO:0000256" key="2">
    <source>
        <dbReference type="ARBA" id="ARBA00008231"/>
    </source>
</evidence>
<keyword evidence="5" id="KW-0143">Chaperone</keyword>
<sequence length="441" mass="47340">MQLPARLALAGARRIASAASATRLAPMAPLTARSSRLFHGTGRNTAVVTPLQGNGPPPDAPVATDPAFREDNAAAAAATTTNPATETTSPKPTPPAAAAESTRNSAEDARVIHKRRRQAIILQAARDVKAAGVKSLAELQKVKALPKRFWREVHVREVDGAWEVHLDSRKVRHPTTKQILRVPATKPQLAYALANEWDQMESVRQTTQQHMVPLTGLVCRALDIRDDDAAHRAAAGKDGMAPTRASAVATAMRYLDTDNLLCWAPPDAEALAAGETILRELQERAARPIMAHLESRVWTTGGGGGSVRLRPALDGGGMLPTPQDPAVHDAVRAWLSELDAFDLAGVERAALAGKSVLVAARLVARWSENGLEAKVADEEQKQDGEAEFGVEEATEAASVEVRWQTGRWGEVEDTHDVEKEDLRRQFGSVVLLVSGGEAPRS</sequence>
<gene>
    <name evidence="8" type="primary">20352161</name>
    <name evidence="7" type="ORF">GGTG_11703</name>
</gene>
<keyword evidence="4" id="KW-0496">Mitochondrion</keyword>
<dbReference type="STRING" id="644352.J3PDY0"/>
<name>J3PDY0_GAET3</name>